<comment type="caution">
    <text evidence="2">The sequence shown here is derived from an EMBL/GenBank/DDBJ whole genome shotgun (WGS) entry which is preliminary data.</text>
</comment>
<dbReference type="EMBL" id="ONZP01000237">
    <property type="protein sequence ID" value="SPJ78713.1"/>
    <property type="molecule type" value="Genomic_DNA"/>
</dbReference>
<sequence>MPTDGQAMRSKHRVLDSAPIPSQLSPEIVLAHIHTYTPLLKHNAVFVSFSEIAPDFALVHSEPFFGPPNDSVQNFLCFQRLELAPGLTQDEEWPITFMRIENGIRARVDARASVTVWIECLVRQLPNPGTPSTPSTTSTPGTLEDEWELFEEVVVESNTLLMPFVSRMTDLAHRGICGRIINDILSNYWITVTKA</sequence>
<dbReference type="Pfam" id="PF23155">
    <property type="entry name" value="DUF7053"/>
    <property type="match status" value="1"/>
</dbReference>
<dbReference type="AlphaFoldDB" id="A0AAE8SIP2"/>
<keyword evidence="3" id="KW-1185">Reference proteome</keyword>
<feature type="domain" description="DUF7053" evidence="1">
    <location>
        <begin position="10"/>
        <end position="183"/>
    </location>
</feature>
<dbReference type="Proteomes" id="UP001187734">
    <property type="component" value="Unassembled WGS sequence"/>
</dbReference>
<organism evidence="2 3">
    <name type="scientific">Fusarium torulosum</name>
    <dbReference type="NCBI Taxonomy" id="33205"/>
    <lineage>
        <taxon>Eukaryota</taxon>
        <taxon>Fungi</taxon>
        <taxon>Dikarya</taxon>
        <taxon>Ascomycota</taxon>
        <taxon>Pezizomycotina</taxon>
        <taxon>Sordariomycetes</taxon>
        <taxon>Hypocreomycetidae</taxon>
        <taxon>Hypocreales</taxon>
        <taxon>Nectriaceae</taxon>
        <taxon>Fusarium</taxon>
    </lineage>
</organism>
<evidence type="ECO:0000313" key="2">
    <source>
        <dbReference type="EMBL" id="SPJ78713.1"/>
    </source>
</evidence>
<name>A0AAE8SIP2_9HYPO</name>
<accession>A0AAE8SIP2</accession>
<evidence type="ECO:0000259" key="1">
    <source>
        <dbReference type="Pfam" id="PF23155"/>
    </source>
</evidence>
<gene>
    <name evidence="2" type="ORF">FTOL_07104</name>
</gene>
<proteinExistence type="predicted"/>
<evidence type="ECO:0000313" key="3">
    <source>
        <dbReference type="Proteomes" id="UP001187734"/>
    </source>
</evidence>
<reference evidence="2" key="1">
    <citation type="submission" date="2018-03" db="EMBL/GenBank/DDBJ databases">
        <authorList>
            <person name="Guldener U."/>
        </authorList>
    </citation>
    <scope>NUCLEOTIDE SEQUENCE</scope>
</reference>
<dbReference type="InterPro" id="IPR055481">
    <property type="entry name" value="DUF7053"/>
</dbReference>
<protein>
    <recommendedName>
        <fullName evidence="1">DUF7053 domain-containing protein</fullName>
    </recommendedName>
</protein>